<name>A0A0N4W0T1_HAEPC</name>
<keyword evidence="1" id="KW-0547">Nucleotide-binding</keyword>
<organism evidence="6">
    <name type="scientific">Haemonchus placei</name>
    <name type="common">Barber's pole worm</name>
    <dbReference type="NCBI Taxonomy" id="6290"/>
    <lineage>
        <taxon>Eukaryota</taxon>
        <taxon>Metazoa</taxon>
        <taxon>Ecdysozoa</taxon>
        <taxon>Nematoda</taxon>
        <taxon>Chromadorea</taxon>
        <taxon>Rhabditida</taxon>
        <taxon>Rhabditina</taxon>
        <taxon>Rhabditomorpha</taxon>
        <taxon>Strongyloidea</taxon>
        <taxon>Trichostrongylidae</taxon>
        <taxon>Haemonchus</taxon>
    </lineage>
</organism>
<evidence type="ECO:0000256" key="1">
    <source>
        <dbReference type="ARBA" id="ARBA00022741"/>
    </source>
</evidence>
<feature type="domain" description="AMPK C-terminal adenylate sensor" evidence="3">
    <location>
        <begin position="69"/>
        <end position="140"/>
    </location>
</feature>
<dbReference type="OrthoDB" id="193931at2759"/>
<dbReference type="InterPro" id="IPR032270">
    <property type="entry name" value="AMPK_C"/>
</dbReference>
<dbReference type="OMA" id="PECSAHE"/>
<reference evidence="6" key="1">
    <citation type="submission" date="2017-02" db="UniProtKB">
        <authorList>
            <consortium name="WormBaseParasite"/>
        </authorList>
    </citation>
    <scope>IDENTIFICATION</scope>
</reference>
<dbReference type="Gene3D" id="3.30.310.80">
    <property type="entry name" value="Kinase associated domain 1, KA1"/>
    <property type="match status" value="1"/>
</dbReference>
<dbReference type="InterPro" id="IPR028375">
    <property type="entry name" value="KA1/Ssp2_C"/>
</dbReference>
<reference evidence="4 5" key="2">
    <citation type="submission" date="2018-11" db="EMBL/GenBank/DDBJ databases">
        <authorList>
            <consortium name="Pathogen Informatics"/>
        </authorList>
    </citation>
    <scope>NUCLEOTIDE SEQUENCE [LARGE SCALE GENOMIC DNA]</scope>
    <source>
        <strain evidence="4 5">MHpl1</strain>
    </source>
</reference>
<accession>A0A0N4W0T1</accession>
<dbReference type="Proteomes" id="UP000268014">
    <property type="component" value="Unassembled WGS sequence"/>
</dbReference>
<keyword evidence="2" id="KW-0067">ATP-binding</keyword>
<gene>
    <name evidence="4" type="ORF">HPLM_LOCUS3182</name>
</gene>
<evidence type="ECO:0000313" key="5">
    <source>
        <dbReference type="Proteomes" id="UP000268014"/>
    </source>
</evidence>
<dbReference type="Pfam" id="PF16579">
    <property type="entry name" value="AdenylateSensor"/>
    <property type="match status" value="1"/>
</dbReference>
<protein>
    <submittedName>
        <fullName evidence="6">AdenylateSensor domain-containing protein</fullName>
    </submittedName>
</protein>
<dbReference type="FunFam" id="3.30.310.80:FF:000020">
    <property type="entry name" value="Non-specific serine/threonine protein kinase"/>
    <property type="match status" value="1"/>
</dbReference>
<keyword evidence="5" id="KW-1185">Reference proteome</keyword>
<evidence type="ECO:0000259" key="3">
    <source>
        <dbReference type="Pfam" id="PF16579"/>
    </source>
</evidence>
<dbReference type="GO" id="GO:0005524">
    <property type="term" value="F:ATP binding"/>
    <property type="evidence" value="ECO:0007669"/>
    <property type="project" value="UniProtKB-KW"/>
</dbReference>
<dbReference type="EMBL" id="UZAF01016103">
    <property type="protein sequence ID" value="VDO20337.1"/>
    <property type="molecule type" value="Genomic_DNA"/>
</dbReference>
<evidence type="ECO:0000313" key="6">
    <source>
        <dbReference type="WBParaSite" id="HPLM_0000319001-mRNA-1"/>
    </source>
</evidence>
<dbReference type="CDD" id="cd12122">
    <property type="entry name" value="AMPKA_C"/>
    <property type="match status" value="1"/>
</dbReference>
<dbReference type="WBParaSite" id="HPLM_0000319001-mRNA-1">
    <property type="protein sequence ID" value="HPLM_0000319001-mRNA-1"/>
    <property type="gene ID" value="HPLM_0000319001"/>
</dbReference>
<evidence type="ECO:0000313" key="4">
    <source>
        <dbReference type="EMBL" id="VDO20337.1"/>
    </source>
</evidence>
<proteinExistence type="predicted"/>
<dbReference type="SUPFAM" id="SSF103243">
    <property type="entry name" value="KA1-like"/>
    <property type="match status" value="1"/>
</dbReference>
<dbReference type="AlphaFoldDB" id="A0A0N4W0T1"/>
<dbReference type="STRING" id="6290.A0A0N4W0T1"/>
<sequence length="210" mass="23359">AKLTIEEFYQVAPNKLHHSDQHRHPERIAAAVSNKITPTLENTAGVDVSLASASPMQSTGYKSGVKRAKWHLGIRSQSRPEDIMYEVFRAMKSLDMEWKVLNPYHVIARKKPDNPIADPPKMSLQLYQVDQRSYLLDFKSLVDDETGSACSSRHASVSMPSKPPGMRGVRTQSMTMEVDNSPPPSPSGAKLSQTMQFFEMCASLIGTLAR</sequence>
<evidence type="ECO:0000256" key="2">
    <source>
        <dbReference type="ARBA" id="ARBA00022840"/>
    </source>
</evidence>